<dbReference type="Proteomes" id="UP000000503">
    <property type="component" value="Chromosome"/>
</dbReference>
<sequence length="432" mass="47401">MKRFGLVLLVVLCIVAVMSCGGKQNTAAKGKITVWCWDPNFNGYSMQKAAEVYKKINPDVTIEVVDIPENIEGKIEAGLQAGGAGLPDIALFQDYVIERFIQNYPGAFVDLKAEGIDYTKFAQYKLGPMTDGNKVYGIPFDTGSTGFFIRADMLQAAGLNPDDYKKNLTWSELIDLGIKIKAKIGKPLIAYDTTSFDFLRIMVQSTGTQFFNPDGSVNLTSQAMVKSIEILKALNDKGLLYMTEGWNNWLAAFNGGDAAGMLTAIWIIGTLKSQPQNSGKWMVIPTPLVEGVPGAQNASNNGGSSWYVFSKAPNKAAAIDFMKKTWASDSQDALEFYNTILKGAGAMGTFLPSRVGSNYTAPDDFFYNKQAVYKDFAEWMEKVPSLKYTPNYVAMRTAVNNALNKMFNAQLKDPEAVIKAAIDEYQQATGNK</sequence>
<gene>
    <name evidence="2" type="ordered locus">Spica_0725</name>
</gene>
<keyword evidence="3" id="KW-1185">Reference proteome</keyword>
<keyword evidence="1" id="KW-0732">Signal</keyword>
<evidence type="ECO:0000256" key="1">
    <source>
        <dbReference type="SAM" id="SignalP"/>
    </source>
</evidence>
<dbReference type="PANTHER" id="PTHR43649">
    <property type="entry name" value="ARABINOSE-BINDING PROTEIN-RELATED"/>
    <property type="match status" value="1"/>
</dbReference>
<proteinExistence type="predicted"/>
<feature type="signal peptide" evidence="1">
    <location>
        <begin position="1"/>
        <end position="19"/>
    </location>
</feature>
<protein>
    <submittedName>
        <fullName evidence="2">Extracellular solute-binding protein family 1</fullName>
    </submittedName>
</protein>
<dbReference type="eggNOG" id="COG1653">
    <property type="taxonomic scope" value="Bacteria"/>
</dbReference>
<evidence type="ECO:0000313" key="2">
    <source>
        <dbReference type="EMBL" id="AEJ18879.1"/>
    </source>
</evidence>
<name>F8EYT3_GRAC1</name>
<dbReference type="PANTHER" id="PTHR43649:SF32">
    <property type="entry name" value="SUGAR BINDING SECRETED PROTEIN"/>
    <property type="match status" value="1"/>
</dbReference>
<accession>F8EYT3</accession>
<dbReference type="Gene3D" id="3.40.190.10">
    <property type="entry name" value="Periplasmic binding protein-like II"/>
    <property type="match status" value="1"/>
</dbReference>
<reference evidence="3" key="1">
    <citation type="journal article" date="2013" name="Stand. Genomic Sci.">
        <title>Genome sequence of the thermophilic fresh-water bacterium Spirochaeta caldaria type strain (H1(T)), reclassification of Spirochaeta caldaria, Spirochaeta stenostrepta, and Spirochaeta zuelzerae in the genus Treponema as Treponema caldaria comb. nov., Treponema stenostrepta comb. nov., and Treponema zuelzerae comb. nov., and emendation of the genus Treponema.</title>
        <authorList>
            <person name="Abt B."/>
            <person name="Goker M."/>
            <person name="Scheuner C."/>
            <person name="Han C."/>
            <person name="Lu M."/>
            <person name="Misra M."/>
            <person name="Lapidus A."/>
            <person name="Nolan M."/>
            <person name="Lucas S."/>
            <person name="Hammon N."/>
            <person name="Deshpande S."/>
            <person name="Cheng J.F."/>
            <person name="Tapia R."/>
            <person name="Goodwin L.A."/>
            <person name="Pitluck S."/>
            <person name="Liolios K."/>
            <person name="Pagani I."/>
            <person name="Ivanova N."/>
            <person name="Mavromatis K."/>
            <person name="Mikhailova N."/>
            <person name="Huntemann M."/>
            <person name="Pati A."/>
            <person name="Chen A."/>
            <person name="Palaniappan K."/>
            <person name="Land M."/>
            <person name="Hauser L."/>
            <person name="Jeffries C.D."/>
            <person name="Rohde M."/>
            <person name="Spring S."/>
            <person name="Gronow S."/>
            <person name="Detter J.C."/>
            <person name="Bristow J."/>
            <person name="Eisen J.A."/>
            <person name="Markowitz V."/>
            <person name="Hugenholtz P."/>
            <person name="Kyrpides N.C."/>
            <person name="Woyke T."/>
            <person name="Klenk H.P."/>
        </authorList>
    </citation>
    <scope>NUCLEOTIDE SEQUENCE</scope>
    <source>
        <strain evidence="3">ATCC 51460 / DSM 7334 / H1</strain>
    </source>
</reference>
<dbReference type="KEGG" id="scd:Spica_0725"/>
<dbReference type="AlphaFoldDB" id="F8EYT3"/>
<dbReference type="HOGENOM" id="CLU_031285_2_4_12"/>
<dbReference type="SUPFAM" id="SSF53850">
    <property type="entry name" value="Periplasmic binding protein-like II"/>
    <property type="match status" value="1"/>
</dbReference>
<dbReference type="STRING" id="744872.Spica_0725"/>
<dbReference type="RefSeq" id="WP_013968190.1">
    <property type="nucleotide sequence ID" value="NC_015732.1"/>
</dbReference>
<evidence type="ECO:0000313" key="3">
    <source>
        <dbReference type="Proteomes" id="UP000000503"/>
    </source>
</evidence>
<dbReference type="EMBL" id="CP002868">
    <property type="protein sequence ID" value="AEJ18879.1"/>
    <property type="molecule type" value="Genomic_DNA"/>
</dbReference>
<organism evidence="2 3">
    <name type="scientific">Gracilinema caldarium (strain ATCC 51460 / DSM 7334 / H1)</name>
    <name type="common">Treponema caldarium</name>
    <dbReference type="NCBI Taxonomy" id="744872"/>
    <lineage>
        <taxon>Bacteria</taxon>
        <taxon>Pseudomonadati</taxon>
        <taxon>Spirochaetota</taxon>
        <taxon>Spirochaetia</taxon>
        <taxon>Spirochaetales</taxon>
        <taxon>Breznakiellaceae</taxon>
        <taxon>Gracilinema</taxon>
    </lineage>
</organism>
<dbReference type="PROSITE" id="PS51257">
    <property type="entry name" value="PROKAR_LIPOPROTEIN"/>
    <property type="match status" value="1"/>
</dbReference>
<dbReference type="InterPro" id="IPR050490">
    <property type="entry name" value="Bact_solute-bd_prot1"/>
</dbReference>
<feature type="chain" id="PRO_5003370041" evidence="1">
    <location>
        <begin position="20"/>
        <end position="432"/>
    </location>
</feature>